<reference evidence="1" key="1">
    <citation type="submission" date="2024-06" db="EMBL/GenBank/DDBJ databases">
        <title>Draft genome sequence of Microbacterium sp. strain A8/3-1, isolated from Oxytropis tragacanthoides Fisch. ex DC. Root nodules in the Altai region of Russia.</title>
        <authorList>
            <person name="Sazanova A."/>
            <person name="Guro P."/>
            <person name="Kuznetsova I."/>
            <person name="Belimov A."/>
            <person name="Safronova V."/>
        </authorList>
    </citation>
    <scope>NUCLEOTIDE SEQUENCE</scope>
    <source>
        <strain evidence="1">A8/3-1</strain>
    </source>
</reference>
<dbReference type="EMBL" id="CP158357">
    <property type="protein sequence ID" value="XBX78466.1"/>
    <property type="molecule type" value="Genomic_DNA"/>
</dbReference>
<protein>
    <submittedName>
        <fullName evidence="1">XRE family transcriptional regulator</fullName>
    </submittedName>
</protein>
<sequence>MASAVVSELERADRSVEWLSVSTGIDREVLASKLHLHEDFTMVDLSDIATALGVPVSALVPSPRPPGR</sequence>
<dbReference type="RefSeq" id="WP_350351732.1">
    <property type="nucleotide sequence ID" value="NZ_CP158357.1"/>
</dbReference>
<proteinExistence type="predicted"/>
<organism evidence="1">
    <name type="scientific">Microbacterium sp. A8/3-1</name>
    <dbReference type="NCBI Taxonomy" id="3160749"/>
    <lineage>
        <taxon>Bacteria</taxon>
        <taxon>Bacillati</taxon>
        <taxon>Actinomycetota</taxon>
        <taxon>Actinomycetes</taxon>
        <taxon>Micrococcales</taxon>
        <taxon>Microbacteriaceae</taxon>
        <taxon>Microbacterium</taxon>
    </lineage>
</organism>
<dbReference type="AlphaFoldDB" id="A0AAU7VZ18"/>
<evidence type="ECO:0000313" key="1">
    <source>
        <dbReference type="EMBL" id="XBX78466.1"/>
    </source>
</evidence>
<accession>A0AAU7VZ18</accession>
<name>A0AAU7VZ18_9MICO</name>
<gene>
    <name evidence="1" type="ORF">ABS642_21595</name>
</gene>